<dbReference type="InterPro" id="IPR012094">
    <property type="entry name" value="tRNA_Ile_lys_synt"/>
</dbReference>
<evidence type="ECO:0000256" key="4">
    <source>
        <dbReference type="ARBA" id="ARBA00022694"/>
    </source>
</evidence>
<evidence type="ECO:0000256" key="6">
    <source>
        <dbReference type="ARBA" id="ARBA00022840"/>
    </source>
</evidence>
<dbReference type="GO" id="GO:0006400">
    <property type="term" value="P:tRNA modification"/>
    <property type="evidence" value="ECO:0007669"/>
    <property type="project" value="UniProtKB-UniRule"/>
</dbReference>
<dbReference type="SMART" id="SM00977">
    <property type="entry name" value="TilS_C"/>
    <property type="match status" value="1"/>
</dbReference>
<dbReference type="GO" id="GO:0032267">
    <property type="term" value="F:tRNA(Ile)-lysidine synthase activity"/>
    <property type="evidence" value="ECO:0007669"/>
    <property type="project" value="UniProtKB-EC"/>
</dbReference>
<dbReference type="Proteomes" id="UP000183945">
    <property type="component" value="Unassembled WGS sequence"/>
</dbReference>
<dbReference type="InterPro" id="IPR011063">
    <property type="entry name" value="TilS/TtcA_N"/>
</dbReference>
<feature type="binding site" evidence="8">
    <location>
        <begin position="26"/>
        <end position="31"/>
    </location>
    <ligand>
        <name>ATP</name>
        <dbReference type="ChEBI" id="CHEBI:30616"/>
    </ligand>
</feature>
<keyword evidence="3 8" id="KW-0436">Ligase</keyword>
<dbReference type="Gene3D" id="3.40.50.620">
    <property type="entry name" value="HUPs"/>
    <property type="match status" value="1"/>
</dbReference>
<keyword evidence="4 8" id="KW-0819">tRNA processing</keyword>
<evidence type="ECO:0000256" key="1">
    <source>
        <dbReference type="ARBA" id="ARBA00004496"/>
    </source>
</evidence>
<dbReference type="SUPFAM" id="SSF52402">
    <property type="entry name" value="Adenine nucleotide alpha hydrolases-like"/>
    <property type="match status" value="1"/>
</dbReference>
<dbReference type="Pfam" id="PF01171">
    <property type="entry name" value="ATP_bind_3"/>
    <property type="match status" value="1"/>
</dbReference>
<comment type="catalytic activity">
    <reaction evidence="7 8">
        <text>cytidine(34) in tRNA(Ile2) + L-lysine + ATP = lysidine(34) in tRNA(Ile2) + AMP + diphosphate + H(+)</text>
        <dbReference type="Rhea" id="RHEA:43744"/>
        <dbReference type="Rhea" id="RHEA-COMP:10625"/>
        <dbReference type="Rhea" id="RHEA-COMP:10670"/>
        <dbReference type="ChEBI" id="CHEBI:15378"/>
        <dbReference type="ChEBI" id="CHEBI:30616"/>
        <dbReference type="ChEBI" id="CHEBI:32551"/>
        <dbReference type="ChEBI" id="CHEBI:33019"/>
        <dbReference type="ChEBI" id="CHEBI:82748"/>
        <dbReference type="ChEBI" id="CHEBI:83665"/>
        <dbReference type="ChEBI" id="CHEBI:456215"/>
        <dbReference type="EC" id="6.3.4.19"/>
    </reaction>
</comment>
<dbReference type="GO" id="GO:0005737">
    <property type="term" value="C:cytoplasm"/>
    <property type="evidence" value="ECO:0007669"/>
    <property type="project" value="UniProtKB-SubCell"/>
</dbReference>
<keyword evidence="5 8" id="KW-0547">Nucleotide-binding</keyword>
<dbReference type="RefSeq" id="WP_072877864.1">
    <property type="nucleotide sequence ID" value="NZ_FQVT01000003.1"/>
</dbReference>
<dbReference type="EC" id="6.3.4.19" evidence="8"/>
<sequence length="436" mass="51132">MEKAFKNLLKSKLAYLTNHKLLLAVSGGVDSVVLTYLCHAAKLDFSIAHCNFHLREGACDEDETFVKNLAEKLNVDFYVEQFNTNKYAEEQGVSTQMAARDLRYNWFNELRFRNQFEYILTAHHANDDLETFFINLIRGTGLEGLSGIKEVNNAIVRPLLGFSRSRIEVYAEANNIEWREDYTNAETKYIRNKIRHHLVPMLEEMNPKFLESFLKTQSHLRENEALVEDYLSLLYPKIISKSAYGYNLDINYLKKIPNTPAVLYQLLKTFDFTEWDDVYNLLNAQPGKVLFSKTHRLVKDREYLILTERNQIEDKVYKITKNDEFAMLPMGTFSFNKVEEIVEKNKNCIYVNPDKLNYPLTVRKWQNGDYFYPFGMKGKKKISDYFKDKKLSLPEKENTWLLCSGNEIVWVINMRADRRFAITSPRQEIVKITCNP</sequence>
<dbReference type="Pfam" id="PF11734">
    <property type="entry name" value="TilS_C"/>
    <property type="match status" value="1"/>
</dbReference>
<keyword evidence="6 8" id="KW-0067">ATP-binding</keyword>
<comment type="similarity">
    <text evidence="8">Belongs to the tRNA(Ile)-lysidine synthase family.</text>
</comment>
<evidence type="ECO:0000313" key="10">
    <source>
        <dbReference type="EMBL" id="SHF87349.1"/>
    </source>
</evidence>
<protein>
    <recommendedName>
        <fullName evidence="8">tRNA(Ile)-lysidine synthase</fullName>
        <ecNumber evidence="8">6.3.4.19</ecNumber>
    </recommendedName>
    <alternativeName>
        <fullName evidence="8">tRNA(Ile)-2-lysyl-cytidine synthase</fullName>
    </alternativeName>
    <alternativeName>
        <fullName evidence="8">tRNA(Ile)-lysidine synthetase</fullName>
    </alternativeName>
</protein>
<name>A0A1M5F757_SALEC</name>
<evidence type="ECO:0000256" key="2">
    <source>
        <dbReference type="ARBA" id="ARBA00022490"/>
    </source>
</evidence>
<reference evidence="11" key="1">
    <citation type="submission" date="2016-11" db="EMBL/GenBank/DDBJ databases">
        <authorList>
            <person name="Varghese N."/>
            <person name="Submissions S."/>
        </authorList>
    </citation>
    <scope>NUCLEOTIDE SEQUENCE [LARGE SCALE GENOMIC DNA]</scope>
    <source>
        <strain evidence="11">DSM 24579</strain>
    </source>
</reference>
<proteinExistence type="inferred from homology"/>
<evidence type="ECO:0000256" key="8">
    <source>
        <dbReference type="HAMAP-Rule" id="MF_01161"/>
    </source>
</evidence>
<evidence type="ECO:0000256" key="5">
    <source>
        <dbReference type="ARBA" id="ARBA00022741"/>
    </source>
</evidence>
<keyword evidence="2 8" id="KW-0963">Cytoplasm</keyword>
<dbReference type="NCBIfam" id="TIGR02433">
    <property type="entry name" value="lysidine_TilS_C"/>
    <property type="match status" value="1"/>
</dbReference>
<evidence type="ECO:0000259" key="9">
    <source>
        <dbReference type="SMART" id="SM00977"/>
    </source>
</evidence>
<evidence type="ECO:0000256" key="7">
    <source>
        <dbReference type="ARBA" id="ARBA00048539"/>
    </source>
</evidence>
<gene>
    <name evidence="8" type="primary">tilS</name>
    <name evidence="10" type="ORF">SAMN05444483_10355</name>
</gene>
<dbReference type="InterPro" id="IPR012796">
    <property type="entry name" value="Lysidine-tRNA-synth_C"/>
</dbReference>
<keyword evidence="11" id="KW-1185">Reference proteome</keyword>
<dbReference type="InterPro" id="IPR014729">
    <property type="entry name" value="Rossmann-like_a/b/a_fold"/>
</dbReference>
<feature type="domain" description="Lysidine-tRNA(Ile) synthetase C-terminal" evidence="9">
    <location>
        <begin position="360"/>
        <end position="432"/>
    </location>
</feature>
<comment type="function">
    <text evidence="8">Ligates lysine onto the cytidine present at position 34 of the AUA codon-specific tRNA(Ile) that contains the anticodon CAU, in an ATP-dependent manner. Cytidine is converted to lysidine, thus changing the amino acid specificity of the tRNA from methionine to isoleucine.</text>
</comment>
<dbReference type="NCBIfam" id="TIGR02432">
    <property type="entry name" value="lysidine_TilS_N"/>
    <property type="match status" value="1"/>
</dbReference>
<dbReference type="HAMAP" id="MF_01161">
    <property type="entry name" value="tRNA_Ile_lys_synt"/>
    <property type="match status" value="1"/>
</dbReference>
<dbReference type="PANTHER" id="PTHR43033:SF1">
    <property type="entry name" value="TRNA(ILE)-LYSIDINE SYNTHASE-RELATED"/>
    <property type="match status" value="1"/>
</dbReference>
<evidence type="ECO:0000313" key="11">
    <source>
        <dbReference type="Proteomes" id="UP000183945"/>
    </source>
</evidence>
<dbReference type="SUPFAM" id="SSF56037">
    <property type="entry name" value="PheT/TilS domain"/>
    <property type="match status" value="1"/>
</dbReference>
<accession>A0A1M5F757</accession>
<dbReference type="AlphaFoldDB" id="A0A1M5F757"/>
<comment type="domain">
    <text evidence="8">The N-terminal region contains the highly conserved SGGXDS motif, predicted to be a P-loop motif involved in ATP binding.</text>
</comment>
<dbReference type="EMBL" id="FQVT01000003">
    <property type="protein sequence ID" value="SHF87349.1"/>
    <property type="molecule type" value="Genomic_DNA"/>
</dbReference>
<dbReference type="STRING" id="1073325.SAMN05444483_10355"/>
<dbReference type="OrthoDB" id="9807403at2"/>
<dbReference type="InterPro" id="IPR012795">
    <property type="entry name" value="tRNA_Ile_lys_synt_N"/>
</dbReference>
<evidence type="ECO:0000256" key="3">
    <source>
        <dbReference type="ARBA" id="ARBA00022598"/>
    </source>
</evidence>
<dbReference type="PANTHER" id="PTHR43033">
    <property type="entry name" value="TRNA(ILE)-LYSIDINE SYNTHASE-RELATED"/>
    <property type="match status" value="1"/>
</dbReference>
<organism evidence="10 11">
    <name type="scientific">Salegentibacter echinorum</name>
    <dbReference type="NCBI Taxonomy" id="1073325"/>
    <lineage>
        <taxon>Bacteria</taxon>
        <taxon>Pseudomonadati</taxon>
        <taxon>Bacteroidota</taxon>
        <taxon>Flavobacteriia</taxon>
        <taxon>Flavobacteriales</taxon>
        <taxon>Flavobacteriaceae</taxon>
        <taxon>Salegentibacter</taxon>
    </lineage>
</organism>
<comment type="subcellular location">
    <subcellularLocation>
        <location evidence="1 8">Cytoplasm</location>
    </subcellularLocation>
</comment>
<dbReference type="GO" id="GO:0005524">
    <property type="term" value="F:ATP binding"/>
    <property type="evidence" value="ECO:0007669"/>
    <property type="project" value="UniProtKB-UniRule"/>
</dbReference>
<dbReference type="CDD" id="cd01992">
    <property type="entry name" value="TilS_N"/>
    <property type="match status" value="1"/>
</dbReference>